<gene>
    <name evidence="1" type="ORF">EMCG_08792</name>
</gene>
<sequence>MSTFSAEADWRYALGRLQHHHSHFVQEADALNRQNKLVIDRQRDELARWQAYYQASQLELKTLTDQLTK</sequence>
<feature type="non-terminal residue" evidence="1">
    <location>
        <position position="69"/>
    </location>
</feature>
<dbReference type="VEuPathDB" id="FungiDB:EMCG_08792"/>
<reference evidence="2" key="1">
    <citation type="journal article" date="2015" name="PLoS Genet.">
        <title>The dynamic genome and transcriptome of the human fungal pathogen Blastomyces and close relative Emmonsia.</title>
        <authorList>
            <person name="Munoz J.F."/>
            <person name="Gauthier G.M."/>
            <person name="Desjardins C.A."/>
            <person name="Gallo J.E."/>
            <person name="Holder J."/>
            <person name="Sullivan T.D."/>
            <person name="Marty A.J."/>
            <person name="Carmen J.C."/>
            <person name="Chen Z."/>
            <person name="Ding L."/>
            <person name="Gujja S."/>
            <person name="Magrini V."/>
            <person name="Misas E."/>
            <person name="Mitreva M."/>
            <person name="Priest M."/>
            <person name="Saif S."/>
            <person name="Whiston E.A."/>
            <person name="Young S."/>
            <person name="Zeng Q."/>
            <person name="Goldman W.E."/>
            <person name="Mardis E.R."/>
            <person name="Taylor J.W."/>
            <person name="McEwen J.G."/>
            <person name="Clay O.K."/>
            <person name="Klein B.S."/>
            <person name="Cuomo C.A."/>
        </authorList>
    </citation>
    <scope>NUCLEOTIDE SEQUENCE [LARGE SCALE GENOMIC DNA]</scope>
    <source>
        <strain evidence="2">UAMH 3008</strain>
    </source>
</reference>
<dbReference type="EMBL" id="LCZI01000660">
    <property type="protein sequence ID" value="KKZ65377.1"/>
    <property type="molecule type" value="Genomic_DNA"/>
</dbReference>
<comment type="caution">
    <text evidence="1">The sequence shown here is derived from an EMBL/GenBank/DDBJ whole genome shotgun (WGS) entry which is preliminary data.</text>
</comment>
<proteinExistence type="predicted"/>
<dbReference type="Proteomes" id="UP000034164">
    <property type="component" value="Unassembled WGS sequence"/>
</dbReference>
<organism evidence="1 2">
    <name type="scientific">[Emmonsia] crescens</name>
    <dbReference type="NCBI Taxonomy" id="73230"/>
    <lineage>
        <taxon>Eukaryota</taxon>
        <taxon>Fungi</taxon>
        <taxon>Dikarya</taxon>
        <taxon>Ascomycota</taxon>
        <taxon>Pezizomycotina</taxon>
        <taxon>Eurotiomycetes</taxon>
        <taxon>Eurotiomycetidae</taxon>
        <taxon>Onygenales</taxon>
        <taxon>Ajellomycetaceae</taxon>
        <taxon>Emergomyces</taxon>
    </lineage>
</organism>
<dbReference type="AlphaFoldDB" id="A0A0G2I411"/>
<accession>A0A0G2I411</accession>
<dbReference type="OrthoDB" id="4190371at2759"/>
<protein>
    <submittedName>
        <fullName evidence="1">Uncharacterized protein</fullName>
    </submittedName>
</protein>
<evidence type="ECO:0000313" key="1">
    <source>
        <dbReference type="EMBL" id="KKZ65377.1"/>
    </source>
</evidence>
<name>A0A0G2I411_9EURO</name>
<evidence type="ECO:0000313" key="2">
    <source>
        <dbReference type="Proteomes" id="UP000034164"/>
    </source>
</evidence>